<evidence type="ECO:0000256" key="1">
    <source>
        <dbReference type="SAM" id="Phobius"/>
    </source>
</evidence>
<comment type="caution">
    <text evidence="3">The sequence shown here is derived from an EMBL/GenBank/DDBJ whole genome shotgun (WGS) entry which is preliminary data.</text>
</comment>
<accession>A0A2V2N4N0</accession>
<reference evidence="3 4" key="1">
    <citation type="submission" date="2018-05" db="EMBL/GenBank/DDBJ databases">
        <title>Draft genome of Methanospirillum stamsii Pt1.</title>
        <authorList>
            <person name="Dueholm M.S."/>
            <person name="Nielsen P.H."/>
            <person name="Bakmann L.F."/>
            <person name="Otzen D.E."/>
        </authorList>
    </citation>
    <scope>NUCLEOTIDE SEQUENCE [LARGE SCALE GENOMIC DNA]</scope>
    <source>
        <strain evidence="3 4">Pt1</strain>
    </source>
</reference>
<feature type="domain" description="PEGA" evidence="2">
    <location>
        <begin position="118"/>
        <end position="184"/>
    </location>
</feature>
<keyword evidence="1" id="KW-1133">Transmembrane helix</keyword>
<feature type="transmembrane region" description="Helical" evidence="1">
    <location>
        <begin position="198"/>
        <end position="216"/>
    </location>
</feature>
<keyword evidence="4" id="KW-1185">Reference proteome</keyword>
<evidence type="ECO:0000313" key="3">
    <source>
        <dbReference type="EMBL" id="PWR73475.1"/>
    </source>
</evidence>
<dbReference type="EMBL" id="QGMZ01000018">
    <property type="protein sequence ID" value="PWR73475.1"/>
    <property type="molecule type" value="Genomic_DNA"/>
</dbReference>
<name>A0A2V2N4N0_9EURY</name>
<dbReference type="GeneID" id="97608821"/>
<evidence type="ECO:0000313" key="4">
    <source>
        <dbReference type="Proteomes" id="UP000245934"/>
    </source>
</evidence>
<dbReference type="Pfam" id="PF08308">
    <property type="entry name" value="PEGA"/>
    <property type="match status" value="2"/>
</dbReference>
<sequence length="222" mass="23319">MTVPLTTKFGVGFVSLIFFSLLVAPVLGIVSPDLSGQVYQATGSLHVDGNPVGMEITIDGRVAGQVGESGVLVIDSVPVGEHTLTASHPDYFTKELVVNVPDGLPAEVRVTLEKESQGTLIIESTPPNVQVYVDDLYKGVTPVTLEAEIGSHDVLLRLAGYKDWRTEVTVSAETPAQVSGSLEPVAASPVPTPKAGSGLFSSLLITGICCIIACYMQQGRGR</sequence>
<keyword evidence="1" id="KW-0812">Transmembrane</keyword>
<dbReference type="InterPro" id="IPR013784">
    <property type="entry name" value="Carb-bd-like_fold"/>
</dbReference>
<dbReference type="AlphaFoldDB" id="A0A2V2N4N0"/>
<proteinExistence type="predicted"/>
<dbReference type="PANTHER" id="PTHR36194">
    <property type="entry name" value="S-LAYER-LIKE PROTEIN"/>
    <property type="match status" value="1"/>
</dbReference>
<dbReference type="SUPFAM" id="SSF49452">
    <property type="entry name" value="Starch-binding domain-like"/>
    <property type="match status" value="1"/>
</dbReference>
<dbReference type="Gene3D" id="2.60.40.1120">
    <property type="entry name" value="Carboxypeptidase-like, regulatory domain"/>
    <property type="match status" value="1"/>
</dbReference>
<dbReference type="OrthoDB" id="95942at2157"/>
<organism evidence="3 4">
    <name type="scientific">Methanospirillum stamsii</name>
    <dbReference type="NCBI Taxonomy" id="1277351"/>
    <lineage>
        <taxon>Archaea</taxon>
        <taxon>Methanobacteriati</taxon>
        <taxon>Methanobacteriota</taxon>
        <taxon>Stenosarchaea group</taxon>
        <taxon>Methanomicrobia</taxon>
        <taxon>Methanomicrobiales</taxon>
        <taxon>Methanospirillaceae</taxon>
        <taxon>Methanospirillum</taxon>
    </lineage>
</organism>
<dbReference type="Proteomes" id="UP000245934">
    <property type="component" value="Unassembled WGS sequence"/>
</dbReference>
<protein>
    <recommendedName>
        <fullName evidence="2">PEGA domain-containing protein</fullName>
    </recommendedName>
</protein>
<dbReference type="InterPro" id="IPR013229">
    <property type="entry name" value="PEGA"/>
</dbReference>
<evidence type="ECO:0000259" key="2">
    <source>
        <dbReference type="Pfam" id="PF08308"/>
    </source>
</evidence>
<dbReference type="PANTHER" id="PTHR36194:SF1">
    <property type="entry name" value="S-LAYER-LIKE PROTEIN"/>
    <property type="match status" value="1"/>
</dbReference>
<dbReference type="RefSeq" id="WP_109940886.1">
    <property type="nucleotide sequence ID" value="NZ_CP176366.1"/>
</dbReference>
<dbReference type="GO" id="GO:0030246">
    <property type="term" value="F:carbohydrate binding"/>
    <property type="evidence" value="ECO:0007669"/>
    <property type="project" value="InterPro"/>
</dbReference>
<feature type="domain" description="PEGA" evidence="2">
    <location>
        <begin position="43"/>
        <end position="115"/>
    </location>
</feature>
<keyword evidence="1" id="KW-0472">Membrane</keyword>
<gene>
    <name evidence="3" type="ORF">DLD82_09505</name>
</gene>